<gene>
    <name evidence="2" type="ORF">DW204_08765</name>
</gene>
<accession>A0A414WYG0</accession>
<dbReference type="Proteomes" id="UP000284998">
    <property type="component" value="Unassembled WGS sequence"/>
</dbReference>
<evidence type="ECO:0000313" key="3">
    <source>
        <dbReference type="Proteomes" id="UP000284998"/>
    </source>
</evidence>
<evidence type="ECO:0000313" key="2">
    <source>
        <dbReference type="EMBL" id="RHH44085.1"/>
    </source>
</evidence>
<reference evidence="2 3" key="1">
    <citation type="submission" date="2018-08" db="EMBL/GenBank/DDBJ databases">
        <title>A genome reference for cultivated species of the human gut microbiota.</title>
        <authorList>
            <person name="Zou Y."/>
            <person name="Xue W."/>
            <person name="Luo G."/>
        </authorList>
    </citation>
    <scope>NUCLEOTIDE SEQUENCE [LARGE SCALE GENOMIC DNA]</scope>
    <source>
        <strain evidence="2 3">AM17-44</strain>
    </source>
</reference>
<keyword evidence="1" id="KW-1133">Transmembrane helix</keyword>
<feature type="transmembrane region" description="Helical" evidence="1">
    <location>
        <begin position="19"/>
        <end position="37"/>
    </location>
</feature>
<proteinExistence type="predicted"/>
<comment type="caution">
    <text evidence="2">The sequence shown here is derived from an EMBL/GenBank/DDBJ whole genome shotgun (WGS) entry which is preliminary data.</text>
</comment>
<keyword evidence="1" id="KW-0472">Membrane</keyword>
<evidence type="ECO:0000256" key="1">
    <source>
        <dbReference type="SAM" id="Phobius"/>
    </source>
</evidence>
<organism evidence="2 3">
    <name type="scientific">Phocaeicola plebeius</name>
    <dbReference type="NCBI Taxonomy" id="310297"/>
    <lineage>
        <taxon>Bacteria</taxon>
        <taxon>Pseudomonadati</taxon>
        <taxon>Bacteroidota</taxon>
        <taxon>Bacteroidia</taxon>
        <taxon>Bacteroidales</taxon>
        <taxon>Bacteroidaceae</taxon>
        <taxon>Phocaeicola</taxon>
    </lineage>
</organism>
<protein>
    <submittedName>
        <fullName evidence="2">Uncharacterized protein</fullName>
    </submittedName>
</protein>
<dbReference type="AlphaFoldDB" id="A0A414WYG0"/>
<dbReference type="EMBL" id="QRJS01000019">
    <property type="protein sequence ID" value="RHH44085.1"/>
    <property type="molecule type" value="Genomic_DNA"/>
</dbReference>
<name>A0A414WYG0_9BACT</name>
<keyword evidence="1" id="KW-0812">Transmembrane</keyword>
<sequence length="60" mass="6887">MAVKAVFSDGSLTLTFHGILRYILLGKVCPTLALMMWKRNWSRLRIKGILMLEAEEVAYM</sequence>